<evidence type="ECO:0000256" key="1">
    <source>
        <dbReference type="SAM" id="SignalP"/>
    </source>
</evidence>
<keyword evidence="1" id="KW-0732">Signal</keyword>
<comment type="caution">
    <text evidence="2">The sequence shown here is derived from an EMBL/GenBank/DDBJ whole genome shotgun (WGS) entry which is preliminary data.</text>
</comment>
<evidence type="ECO:0000313" key="3">
    <source>
        <dbReference type="Proteomes" id="UP000683925"/>
    </source>
</evidence>
<dbReference type="Proteomes" id="UP000683925">
    <property type="component" value="Unassembled WGS sequence"/>
</dbReference>
<feature type="chain" id="PRO_5035777482" description="Transmembrane protein" evidence="1">
    <location>
        <begin position="23"/>
        <end position="103"/>
    </location>
</feature>
<protein>
    <recommendedName>
        <fullName evidence="4">Transmembrane protein</fullName>
    </recommendedName>
</protein>
<dbReference type="EMBL" id="CAJJDP010000067">
    <property type="protein sequence ID" value="CAD8176898.1"/>
    <property type="molecule type" value="Genomic_DNA"/>
</dbReference>
<evidence type="ECO:0008006" key="4">
    <source>
        <dbReference type="Google" id="ProtNLM"/>
    </source>
</evidence>
<gene>
    <name evidence="2" type="ORF">POCTA_138.1.T0680018</name>
</gene>
<sequence length="103" mass="12589">MKKVINQLWLMQLLSFMQINLTQNNLWIKNDFKSSFVNFSLEKLNLCLKYHFFQIQLQSNNFSIEITLEEFKLRSIQFIDIQRIREFYLSWKSSQVFSDIQPK</sequence>
<accession>A0A8S1VGB6</accession>
<organism evidence="2 3">
    <name type="scientific">Paramecium octaurelia</name>
    <dbReference type="NCBI Taxonomy" id="43137"/>
    <lineage>
        <taxon>Eukaryota</taxon>
        <taxon>Sar</taxon>
        <taxon>Alveolata</taxon>
        <taxon>Ciliophora</taxon>
        <taxon>Intramacronucleata</taxon>
        <taxon>Oligohymenophorea</taxon>
        <taxon>Peniculida</taxon>
        <taxon>Parameciidae</taxon>
        <taxon>Paramecium</taxon>
    </lineage>
</organism>
<feature type="signal peptide" evidence="1">
    <location>
        <begin position="1"/>
        <end position="22"/>
    </location>
</feature>
<evidence type="ECO:0000313" key="2">
    <source>
        <dbReference type="EMBL" id="CAD8176898.1"/>
    </source>
</evidence>
<keyword evidence="3" id="KW-1185">Reference proteome</keyword>
<reference evidence="2" key="1">
    <citation type="submission" date="2021-01" db="EMBL/GenBank/DDBJ databases">
        <authorList>
            <consortium name="Genoscope - CEA"/>
            <person name="William W."/>
        </authorList>
    </citation>
    <scope>NUCLEOTIDE SEQUENCE</scope>
</reference>
<name>A0A8S1VGB6_PAROT</name>
<proteinExistence type="predicted"/>
<dbReference type="AlphaFoldDB" id="A0A8S1VGB6"/>